<gene>
    <name evidence="3" type="ORF">PJIAN_1223</name>
</gene>
<dbReference type="Proteomes" id="UP000076586">
    <property type="component" value="Unassembled WGS sequence"/>
</dbReference>
<dbReference type="Pfam" id="PF04264">
    <property type="entry name" value="YceI"/>
    <property type="match status" value="1"/>
</dbReference>
<keyword evidence="1" id="KW-0732">Signal</keyword>
<evidence type="ECO:0000259" key="2">
    <source>
        <dbReference type="SMART" id="SM00867"/>
    </source>
</evidence>
<name>A0A170YAP8_9BACT</name>
<evidence type="ECO:0000313" key="3">
    <source>
        <dbReference type="EMBL" id="GAT61643.1"/>
    </source>
</evidence>
<reference evidence="4" key="1">
    <citation type="submission" date="2016-04" db="EMBL/GenBank/DDBJ databases">
        <title>Draft genome sequence of Paludibacter jiangxiensis strain NM7.</title>
        <authorList>
            <person name="Qiu Y."/>
            <person name="Matsuura N."/>
            <person name="Ohashi A."/>
            <person name="Tourlousse M.D."/>
            <person name="Sekiguchi Y."/>
        </authorList>
    </citation>
    <scope>NUCLEOTIDE SEQUENCE [LARGE SCALE GENOMIC DNA]</scope>
    <source>
        <strain evidence="4">NM7</strain>
    </source>
</reference>
<evidence type="ECO:0000313" key="4">
    <source>
        <dbReference type="Proteomes" id="UP000076586"/>
    </source>
</evidence>
<dbReference type="PANTHER" id="PTHR34406">
    <property type="entry name" value="PROTEIN YCEI"/>
    <property type="match status" value="1"/>
</dbReference>
<reference evidence="4" key="2">
    <citation type="journal article" date="2017" name="Genome Announc.">
        <title>Draft genome sequence of Paludibacter jiangxiensis NM7(T), a propionate-producing fermentative bacterium.</title>
        <authorList>
            <person name="Qiu Y.-L."/>
            <person name="Tourlousse D.M."/>
            <person name="Matsuura N."/>
            <person name="Ohashi A."/>
            <person name="Sekiguchi Y."/>
        </authorList>
    </citation>
    <scope>NUCLEOTIDE SEQUENCE [LARGE SCALE GENOMIC DNA]</scope>
    <source>
        <strain evidence="4">NM7</strain>
    </source>
</reference>
<feature type="chain" id="PRO_5007904806" evidence="1">
    <location>
        <begin position="20"/>
        <end position="190"/>
    </location>
</feature>
<dbReference type="SUPFAM" id="SSF101874">
    <property type="entry name" value="YceI-like"/>
    <property type="match status" value="1"/>
</dbReference>
<dbReference type="SMART" id="SM00867">
    <property type="entry name" value="YceI"/>
    <property type="match status" value="1"/>
</dbReference>
<accession>A0A170YAP8</accession>
<dbReference type="InterPro" id="IPR036761">
    <property type="entry name" value="TTHA0802/YceI-like_sf"/>
</dbReference>
<evidence type="ECO:0000256" key="1">
    <source>
        <dbReference type="SAM" id="SignalP"/>
    </source>
</evidence>
<dbReference type="EMBL" id="BDCR01000001">
    <property type="protein sequence ID" value="GAT61643.1"/>
    <property type="molecule type" value="Genomic_DNA"/>
</dbReference>
<dbReference type="OrthoDB" id="9811006at2"/>
<dbReference type="InterPro" id="IPR007372">
    <property type="entry name" value="Lipid/polyisoprenoid-bd_YceI"/>
</dbReference>
<feature type="signal peptide" evidence="1">
    <location>
        <begin position="1"/>
        <end position="19"/>
    </location>
</feature>
<keyword evidence="4" id="KW-1185">Reference proteome</keyword>
<protein>
    <submittedName>
        <fullName evidence="3">Polyisoprenoid-binding protein YceI</fullName>
    </submittedName>
</protein>
<dbReference type="Gene3D" id="2.40.128.110">
    <property type="entry name" value="Lipid/polyisoprenoid-binding, YceI-like"/>
    <property type="match status" value="1"/>
</dbReference>
<organism evidence="3 4">
    <name type="scientific">Paludibacter jiangxiensis</name>
    <dbReference type="NCBI Taxonomy" id="681398"/>
    <lineage>
        <taxon>Bacteria</taxon>
        <taxon>Pseudomonadati</taxon>
        <taxon>Bacteroidota</taxon>
        <taxon>Bacteroidia</taxon>
        <taxon>Bacteroidales</taxon>
        <taxon>Paludibacteraceae</taxon>
        <taxon>Paludibacter</taxon>
    </lineage>
</organism>
<comment type="caution">
    <text evidence="3">The sequence shown here is derived from an EMBL/GenBank/DDBJ whole genome shotgun (WGS) entry which is preliminary data.</text>
</comment>
<feature type="domain" description="Lipid/polyisoprenoid-binding YceI-like" evidence="2">
    <location>
        <begin position="21"/>
        <end position="187"/>
    </location>
</feature>
<proteinExistence type="predicted"/>
<dbReference type="AlphaFoldDB" id="A0A170YAP8"/>
<sequence length="190" mass="20767">MKKIALSIVLGMFALLASAQTWVSDPAHSHLTFAVSHMTISEVTGNFTQFEVKVTATKPDHSDAKVEVTVQVASINTDVEARNNHLKTADFFDVATYPTMNFKSTSIKKVQGNHYKMAGNLTMHGVTKPIVLDVYYKGTVTNPMNKKETSGFLLKGKLNRMDYGVGPKFPAAFVGTDITISGSVEFTESK</sequence>
<dbReference type="RefSeq" id="WP_068702652.1">
    <property type="nucleotide sequence ID" value="NZ_BDCR01000001.1"/>
</dbReference>
<dbReference type="PANTHER" id="PTHR34406:SF1">
    <property type="entry name" value="PROTEIN YCEI"/>
    <property type="match status" value="1"/>
</dbReference>